<proteinExistence type="predicted"/>
<keyword evidence="4" id="KW-1185">Reference proteome</keyword>
<gene>
    <name evidence="3" type="ORF">SBRY_20330</name>
</gene>
<dbReference type="EMBL" id="CAJVAX010000012">
    <property type="protein sequence ID" value="CAG7627093.1"/>
    <property type="molecule type" value="Genomic_DNA"/>
</dbReference>
<protein>
    <recommendedName>
        <fullName evidence="2">N,N-dimethylformamidase beta subunit-like C-terminal domain-containing protein</fullName>
    </recommendedName>
</protein>
<evidence type="ECO:0000313" key="4">
    <source>
        <dbReference type="Proteomes" id="UP001153328"/>
    </source>
</evidence>
<organism evidence="3 4">
    <name type="scientific">Actinacidiphila bryophytorum</name>
    <dbReference type="NCBI Taxonomy" id="1436133"/>
    <lineage>
        <taxon>Bacteria</taxon>
        <taxon>Bacillati</taxon>
        <taxon>Actinomycetota</taxon>
        <taxon>Actinomycetes</taxon>
        <taxon>Kitasatosporales</taxon>
        <taxon>Streptomycetaceae</taxon>
        <taxon>Actinacidiphila</taxon>
    </lineage>
</organism>
<feature type="compositionally biased region" description="Polar residues" evidence="1">
    <location>
        <begin position="20"/>
        <end position="41"/>
    </location>
</feature>
<evidence type="ECO:0000313" key="3">
    <source>
        <dbReference type="EMBL" id="CAG7627093.1"/>
    </source>
</evidence>
<evidence type="ECO:0000259" key="2">
    <source>
        <dbReference type="Pfam" id="PF20254"/>
    </source>
</evidence>
<sequence>MVGGVMGAGATVLAAGCTPHPQSVSTRRTGSPVTRENSATGTPHWKAGKASGTRQADDLTQQIKAFASTTSAAHGERIAFHVATAVRQDYTVAVHRMGYYRGAGARLMSTSPRLRGTPQPPAFEDPRTGAVRCDWPASYSMEVPPHWTSGLYTASFTTADGYRTSVPFVVRDATRQSEFLVVLPFTTYQAYNLYPMDGVHGRSLYYGYLPSAHAPAVHEKAPDGEVYPVRVVPRKTYVLHYPERSRTVSFQRPYSGDGTPKVFDIDLDFITWAESQGLDVTYASSLDLHNGTVTPAHHKALLFSGHDEYWSVPMRRAAERAVAGGTGMALFAANNVYWKVRIDNGPAGFPVMTCYKTDPDPAADPTGPTTMWRSTAPHGADAEQGLLGSQYNGIVKGSAPLVVTEPAHWFWAGTGLTAGQRIEGLVRGEADGMMAGMPRPTAAEHVLLSASPFHYGAHKKPVQNTSLYRAASGAWVFDAGTFGWNAALGGGPGLRDPRIQHATGNLVRRLRA</sequence>
<reference evidence="3" key="1">
    <citation type="submission" date="2021-06" db="EMBL/GenBank/DDBJ databases">
        <authorList>
            <person name="Arsene-Ploetze F."/>
        </authorList>
    </citation>
    <scope>NUCLEOTIDE SEQUENCE</scope>
    <source>
        <strain evidence="3">SBRY1</strain>
    </source>
</reference>
<dbReference type="AlphaFoldDB" id="A0A9W4EDC9"/>
<evidence type="ECO:0000256" key="1">
    <source>
        <dbReference type="SAM" id="MobiDB-lite"/>
    </source>
</evidence>
<feature type="region of interest" description="Disordered" evidence="1">
    <location>
        <begin position="15"/>
        <end position="54"/>
    </location>
</feature>
<name>A0A9W4EDC9_9ACTN</name>
<dbReference type="Pfam" id="PF20254">
    <property type="entry name" value="DMFA2_C"/>
    <property type="match status" value="1"/>
</dbReference>
<dbReference type="Proteomes" id="UP001153328">
    <property type="component" value="Unassembled WGS sequence"/>
</dbReference>
<feature type="domain" description="N,N-dimethylformamidase beta subunit-like C-terminal" evidence="2">
    <location>
        <begin position="91"/>
        <end position="489"/>
    </location>
</feature>
<accession>A0A9W4EDC9</accession>
<comment type="caution">
    <text evidence="3">The sequence shown here is derived from an EMBL/GenBank/DDBJ whole genome shotgun (WGS) entry which is preliminary data.</text>
</comment>
<dbReference type="InterPro" id="IPR046540">
    <property type="entry name" value="DMFA2_C"/>
</dbReference>